<dbReference type="SMART" id="SM00131">
    <property type="entry name" value="KU"/>
    <property type="match status" value="2"/>
</dbReference>
<dbReference type="PANTHER" id="PTHR46339:SF2">
    <property type="entry name" value="BPTI_KUNITZ INHIBITOR DOMAIN-CONTAINING PROTEIN"/>
    <property type="match status" value="1"/>
</dbReference>
<name>A0A914Y941_9BILA</name>
<evidence type="ECO:0000256" key="4">
    <source>
        <dbReference type="PROSITE-ProRule" id="PRU00500"/>
    </source>
</evidence>
<dbReference type="WBParaSite" id="PSU_v2.g15275.t1">
    <property type="protein sequence ID" value="PSU_v2.g15275.t1"/>
    <property type="gene ID" value="PSU_v2.g15275"/>
</dbReference>
<dbReference type="SUPFAM" id="SSF57362">
    <property type="entry name" value="BPTI-like"/>
    <property type="match status" value="2"/>
</dbReference>
<organism evidence="8 9">
    <name type="scientific">Panagrolaimus superbus</name>
    <dbReference type="NCBI Taxonomy" id="310955"/>
    <lineage>
        <taxon>Eukaryota</taxon>
        <taxon>Metazoa</taxon>
        <taxon>Ecdysozoa</taxon>
        <taxon>Nematoda</taxon>
        <taxon>Chromadorea</taxon>
        <taxon>Rhabditida</taxon>
        <taxon>Tylenchina</taxon>
        <taxon>Panagrolaimomorpha</taxon>
        <taxon>Panagrolaimoidea</taxon>
        <taxon>Panagrolaimidae</taxon>
        <taxon>Panagrolaimus</taxon>
    </lineage>
</organism>
<feature type="domain" description="BPTI/Kunitz inhibitor" evidence="6">
    <location>
        <begin position="225"/>
        <end position="275"/>
    </location>
</feature>
<proteinExistence type="predicted"/>
<dbReference type="CDD" id="cd00109">
    <property type="entry name" value="Kunitz-type"/>
    <property type="match status" value="2"/>
</dbReference>
<dbReference type="InterPro" id="IPR002223">
    <property type="entry name" value="Kunitz_BPTI"/>
</dbReference>
<dbReference type="Proteomes" id="UP000887577">
    <property type="component" value="Unplaced"/>
</dbReference>
<dbReference type="PANTHER" id="PTHR46339">
    <property type="entry name" value="PROTEIN CBG15282-RELATED"/>
    <property type="match status" value="1"/>
</dbReference>
<evidence type="ECO:0000313" key="9">
    <source>
        <dbReference type="WBParaSite" id="PSU_v2.g15275.t1"/>
    </source>
</evidence>
<dbReference type="SUPFAM" id="SSF57610">
    <property type="entry name" value="Thyroglobulin type-1 domain"/>
    <property type="match status" value="1"/>
</dbReference>
<keyword evidence="5" id="KW-0732">Signal</keyword>
<dbReference type="PROSITE" id="PS00280">
    <property type="entry name" value="BPTI_KUNITZ_1"/>
    <property type="match status" value="2"/>
</dbReference>
<dbReference type="AlphaFoldDB" id="A0A914Y941"/>
<keyword evidence="8" id="KW-1185">Reference proteome</keyword>
<evidence type="ECO:0000259" key="6">
    <source>
        <dbReference type="PROSITE" id="PS50279"/>
    </source>
</evidence>
<keyword evidence="3 4" id="KW-1015">Disulfide bond</keyword>
<dbReference type="InterPro" id="IPR000716">
    <property type="entry name" value="Thyroglobulin_1"/>
</dbReference>
<dbReference type="PROSITE" id="PS50279">
    <property type="entry name" value="BPTI_KUNITZ_2"/>
    <property type="match status" value="2"/>
</dbReference>
<feature type="domain" description="BPTI/Kunitz inhibitor" evidence="6">
    <location>
        <begin position="342"/>
        <end position="392"/>
    </location>
</feature>
<protein>
    <submittedName>
        <fullName evidence="9">Kunitz/Bovine pancreatic trypsin inhibitor domain protein</fullName>
    </submittedName>
</protein>
<dbReference type="CDD" id="cd00191">
    <property type="entry name" value="TY"/>
    <property type="match status" value="1"/>
</dbReference>
<dbReference type="Gene3D" id="4.10.410.10">
    <property type="entry name" value="Pancreatic trypsin inhibitor Kunitz domain"/>
    <property type="match status" value="3"/>
</dbReference>
<keyword evidence="1" id="KW-0646">Protease inhibitor</keyword>
<evidence type="ECO:0000313" key="8">
    <source>
        <dbReference type="Proteomes" id="UP000887577"/>
    </source>
</evidence>
<comment type="caution">
    <text evidence="4">Lacks conserved residue(s) required for the propagation of feature annotation.</text>
</comment>
<accession>A0A914Y941</accession>
<evidence type="ECO:0000256" key="3">
    <source>
        <dbReference type="ARBA" id="ARBA00023157"/>
    </source>
</evidence>
<dbReference type="Gene3D" id="4.10.800.10">
    <property type="entry name" value="Thyroglobulin type-1"/>
    <property type="match status" value="1"/>
</dbReference>
<evidence type="ECO:0000256" key="5">
    <source>
        <dbReference type="SAM" id="SignalP"/>
    </source>
</evidence>
<dbReference type="Pfam" id="PF00086">
    <property type="entry name" value="Thyroglobulin_1"/>
    <property type="match status" value="1"/>
</dbReference>
<dbReference type="InterPro" id="IPR036857">
    <property type="entry name" value="Thyroglobulin_1_sf"/>
</dbReference>
<dbReference type="InterPro" id="IPR053014">
    <property type="entry name" value="Cuticle_assoc_divergent"/>
</dbReference>
<dbReference type="Pfam" id="PF00014">
    <property type="entry name" value="Kunitz_BPTI"/>
    <property type="match status" value="2"/>
</dbReference>
<feature type="domain" description="Thyroglobulin type-1" evidence="7">
    <location>
        <begin position="146"/>
        <end position="211"/>
    </location>
</feature>
<dbReference type="InterPro" id="IPR036880">
    <property type="entry name" value="Kunitz_BPTI_sf"/>
</dbReference>
<sequence>MFWRLAAITVASLCLIQGILSDDVNPCRRQPFRGRCPSSNGATPMRSQFVLRYYLRAGECVSYPYGHCANDDNEPKLFRYKEECEDACIKQQSPPTTIKPKEADSLVVNSGEVVESDTQAPQATGEFTYATGGIESTTGSDYASPKTECQRQRDARGQGLITGGFIPECSSNGEFKQLQCEQDKSECFCVNVDGIEIDNSRTKSGQEKPDCEKIISASGQRTNECVGGAEVGPCRSSIPKFYYDETTQSCQQFFYSGCGGNGNNYASQAACEHRCVPPKEAGKCHKGKEALRTSQGQLINCAKTECPAGYKCNVIQHSSVCCPDDEKSVVGVLHSGVGAAACGLSKERGPCDRYELRFYFNKELNECKYFFYGGCEGNDNNFARVEDCEKTCGAKVSGDSAPPQSFHYYNFCYNNP</sequence>
<dbReference type="PROSITE" id="PS00484">
    <property type="entry name" value="THYROGLOBULIN_1_1"/>
    <property type="match status" value="1"/>
</dbReference>
<evidence type="ECO:0000256" key="1">
    <source>
        <dbReference type="ARBA" id="ARBA00022690"/>
    </source>
</evidence>
<feature type="chain" id="PRO_5037725466" evidence="5">
    <location>
        <begin position="22"/>
        <end position="416"/>
    </location>
</feature>
<keyword evidence="2" id="KW-0722">Serine protease inhibitor</keyword>
<dbReference type="PROSITE" id="PS51162">
    <property type="entry name" value="THYROGLOBULIN_1_2"/>
    <property type="match status" value="1"/>
</dbReference>
<dbReference type="SMART" id="SM00211">
    <property type="entry name" value="TY"/>
    <property type="match status" value="1"/>
</dbReference>
<evidence type="ECO:0000259" key="7">
    <source>
        <dbReference type="PROSITE" id="PS51162"/>
    </source>
</evidence>
<evidence type="ECO:0000256" key="2">
    <source>
        <dbReference type="ARBA" id="ARBA00022900"/>
    </source>
</evidence>
<dbReference type="InterPro" id="IPR020901">
    <property type="entry name" value="Prtase_inh_Kunz-CS"/>
</dbReference>
<dbReference type="PRINTS" id="PR00759">
    <property type="entry name" value="BASICPTASE"/>
</dbReference>
<feature type="signal peptide" evidence="5">
    <location>
        <begin position="1"/>
        <end position="21"/>
    </location>
</feature>
<reference evidence="9" key="1">
    <citation type="submission" date="2022-11" db="UniProtKB">
        <authorList>
            <consortium name="WormBaseParasite"/>
        </authorList>
    </citation>
    <scope>IDENTIFICATION</scope>
</reference>
<dbReference type="FunFam" id="4.10.410.10:FF:000020">
    <property type="entry name" value="Collagen, type VI, alpha 3"/>
    <property type="match status" value="2"/>
</dbReference>
<feature type="disulfide bond" evidence="4">
    <location>
        <begin position="180"/>
        <end position="187"/>
    </location>
</feature>
<dbReference type="GO" id="GO:0004867">
    <property type="term" value="F:serine-type endopeptidase inhibitor activity"/>
    <property type="evidence" value="ECO:0007669"/>
    <property type="project" value="UniProtKB-KW"/>
</dbReference>